<evidence type="ECO:0000259" key="6">
    <source>
        <dbReference type="PROSITE" id="PS50014"/>
    </source>
</evidence>
<comment type="caution">
    <text evidence="8">The sequence shown here is derived from an EMBL/GenBank/DDBJ whole genome shotgun (WGS) entry which is preliminary data.</text>
</comment>
<dbReference type="GO" id="GO:0005634">
    <property type="term" value="C:nucleus"/>
    <property type="evidence" value="ECO:0007669"/>
    <property type="project" value="UniProtKB-SubCell"/>
</dbReference>
<feature type="compositionally biased region" description="Acidic residues" evidence="5">
    <location>
        <begin position="73"/>
        <end position="82"/>
    </location>
</feature>
<dbReference type="InterPro" id="IPR053820">
    <property type="entry name" value="MSL3_chromo-like"/>
</dbReference>
<sequence>MDYSDSESSHDSDSYGAAPHAQMGYNNNMMPTGNSHGYHPQHSSDEDNYGVDDDSSEARSVGSASSQDGASSNEEDNDDDEPPTAVAAPVQPRGKTFRPPVGVGDGNSSSSEEEDNAMPPPASHTATATAQVINPNPGPRGKELRLIMNKEPTKTGTRAKSARATKGNAAKKVAAKATTTTTNNNNKKRKTPPANHDSDSGSDDDDDACIATIVGGSDTEEVMAVATNISSSTKRAKGNNGSAVKKTAPKKKAAVKKGGAGSNAKAKPKPTGAKKSPSTTSASSVQYRMPVISAEKAAAAHEARTALQGTVSTLPFTVTDTHIIRSFGRIKPEYNTAPLNAKYSSPHAIYPVGFSCDRFEFSPIHGRVIKMRCDILDGSSLREYREERMRKLKTGKSKSDKSSEPSLVDERMSSENGTDFGDGPVFRVTWGEGVEEDKVLEKPCPFDPYLASAHLGGDVDAIAVPLSSKKGSKPVGLPEVGMRVSVRFDKCKLCWGTITHVKPVGSQAKNKKAVCNIAIQYDDGVTEIAAFPDPDIILAYQGFPPVETGDGYVTEMNGKPVRSVLAKSPIEAWGKTLLSLGLIDEVIYDVALKSLLTSRDAGFDDKFNINMANKKRSDDKGKEKVSHLSDVDGDVLKSEGMTNGDRMDADTKERADVSQEELNLRKQLREMHEKLEISKRRSKLASMSLANARIATISPFAANPFLCRDDSSSLESSWLAAAIKREKAKMGNHGNKRKVVTPATIMEKNDTFFVDKIDRLVEGLPGSEFAPSYVFHANRTSSKGNQAWIQEAKIRHQRRQQKEQKEQEKTLKMSKQGHAKAKAEEQKVLKRKIQEVAAADKKRLRYEEEEQKRRERINKRLLLLNTQMEERLSKEATMMREKSIANLVRAMSKEFVRRRKAAELIVGNNLDRLSSSSTSMNSLSNVLVPFNQMLPPIARVHNFEVVKLWDFLHSFSNIFSLSTTLVSPSTLDDLQDALNCLHTNGCDKQIRANAVQMLTGIAIDLCKVISPGLTKSLSSSIQNAEVIGKNGTDGGPQGDADVSCLPVTEWSWREIARMVIINDILTDLGFSKQEAANLVKGYRSGGHPNSKEAKRWKKIEESPVAMMYQTILDGDASNQFRRRVMRATLSTPCAPSSVPSDWRFFLHNIKSRSSTSLPYIKDNVAKSLFVLKQNFSDDQQSQSYAESLQTCLAMLECENGTVSAPELHKAKQLAISVLDSSRDTRAPPSFPCNPTDSTQEPARQKMGFQKMYQISREKFKALEQSKEEYMAAALRLKEELEFKTREGDDDDDDDEDEEVEDFAGETDADIEVSERDSSPLIDSLDNRDSTQGESKGAANDNPGKSQADKEATVREFAPPSESSNKRDSMEDEEKSSCSTLESSKKIECDGAGNVVQDLEADASIDPSTVEEATNTTGHPTVSEKDSHLPTEPAEDFPDGWEVRRIPRLNPTDKRTDRNWYSPKLGLKFRAKSDALRFLGLVEAANGDEAAAIMEFHGKNSTSGAATKVGNKPASTIANTEDSKAGSNKAEYEFCEDDPLAPDIIRRCLAVIRSLCGTNSAEQFIYPVDPQLYPGYYESVMNPCSLYDVAKFLQDAGQKFASNHTDPEIEEVVADVGRNVRTIVQNSICVMSSNNIVNSAEEMLRIFERLFFDWVLAPSKDRPQLEDLDDDMCIDHHESDLHSMVLLCDACEGKYNMSRLKPELDHVPDGDWYCPRCVSGRSWLTADPRIGRQVQNESFSGVVQSCKFIFTDVGNISLLYRLKSINSGRVEYWGVEDVDRSMVGDPVEPIRCLRALAESPGYGFGRDFSILGGAIPLAINPLIGDKAAQAALSNVVFKDTVSACVSLTHPPEDYSSEEWMTILLLLVSKCSQSDELQDISSKLESKVASSLSTNMMTFWRARAAKNIVPNVSDDDSVSSEESEPREAHDDVPSAIEKTIEVPTKTESPSTDIVVKPSGEEEEEEIAENRPTDTTDMDISFNSSLEGPDEVSSNTVVNTTIQPSNDEASSNTGANTIIQPANEVVLTEEEIMRRKRESSILVKSKRERKREEALIGYFIGTRLKSTAASFEEDSLSTIVKSTLCNQKEGLDFSAVRCRGTCHYCGLSDVALGAPLCRTPDESEWREMFPYALHGRNTYMIAEVPDNDGEAISVEHENRENQSVDVLSTEPATKVKVFTVRVRVGGVLVSSRLKNDDSAKNSDSVMQQFLPRNPIGFQSELKFRHQSTLPILSGSLSAHEVCAIAAHRSLKDKLLTERRNFYRSNLTREAALTCGKSTPIGTDPFGRSYWVFSADPTSLFVCEMNSTPDATSHSLKRLHRFHKPEEIASVMVCLGRDPLCETLKEIFPEATKLVNDRSWSTLLMERSLRRDPEATEALPLSDETKVVEGEQTDFGAPFVEDEDVLVESANGKFLWDAVIIDVSKDPETAKVNGYLVHYKNWSSRFDQWVVPDRVVEPSKVNLEVQEEVIQDFTSANDVAPPELECMFAYKFLNAKKRARSTPVSKAELFECSFTRPSASHDEKLLGLLKGAILLIEAALPRGAVNGVWNPQAAALWRNFVKDAQGPESLMKCVLLLENVISPFWLHSQATQLYSSIPTQWRAMGEASLSAIALRVGILDRCLKYQQKKKQL</sequence>
<evidence type="ECO:0000256" key="4">
    <source>
        <dbReference type="PROSITE-ProRule" id="PRU00035"/>
    </source>
</evidence>
<feature type="region of interest" description="Disordered" evidence="5">
    <location>
        <begin position="387"/>
        <end position="418"/>
    </location>
</feature>
<evidence type="ECO:0008006" key="10">
    <source>
        <dbReference type="Google" id="ProtNLM"/>
    </source>
</evidence>
<dbReference type="PANTHER" id="PTHR47162">
    <property type="entry name" value="OS02G0192300 PROTEIN"/>
    <property type="match status" value="1"/>
</dbReference>
<dbReference type="SUPFAM" id="SSF57903">
    <property type="entry name" value="FYVE/PHD zinc finger"/>
    <property type="match status" value="1"/>
</dbReference>
<keyword evidence="3" id="KW-0539">Nucleus</keyword>
<evidence type="ECO:0000259" key="7">
    <source>
        <dbReference type="PROSITE" id="PS50982"/>
    </source>
</evidence>
<dbReference type="InterPro" id="IPR036427">
    <property type="entry name" value="Bromodomain-like_sf"/>
</dbReference>
<feature type="region of interest" description="Disordered" evidence="5">
    <location>
        <begin position="1"/>
        <end position="214"/>
    </location>
</feature>
<feature type="compositionally biased region" description="Low complexity" evidence="5">
    <location>
        <begin position="164"/>
        <end position="185"/>
    </location>
</feature>
<feature type="region of interest" description="Disordered" evidence="5">
    <location>
        <begin position="228"/>
        <end position="286"/>
    </location>
</feature>
<feature type="domain" description="MBD" evidence="7">
    <location>
        <begin position="1426"/>
        <end position="1502"/>
    </location>
</feature>
<comment type="subcellular location">
    <subcellularLocation>
        <location evidence="1">Nucleus</location>
    </subcellularLocation>
</comment>
<evidence type="ECO:0000256" key="2">
    <source>
        <dbReference type="ARBA" id="ARBA00023117"/>
    </source>
</evidence>
<evidence type="ECO:0000256" key="5">
    <source>
        <dbReference type="SAM" id="MobiDB-lite"/>
    </source>
</evidence>
<dbReference type="Proteomes" id="UP001530293">
    <property type="component" value="Unassembled WGS sequence"/>
</dbReference>
<feature type="compositionally biased region" description="Low complexity" evidence="5">
    <location>
        <begin position="262"/>
        <end position="284"/>
    </location>
</feature>
<dbReference type="PANTHER" id="PTHR47162:SF10">
    <property type="entry name" value="METHYL-CPG-BINDING DOMAIN-CONTAINING PROTEIN 9 ISOFORM X1"/>
    <property type="match status" value="1"/>
</dbReference>
<dbReference type="PROSITE" id="PS50982">
    <property type="entry name" value="MBD"/>
    <property type="match status" value="1"/>
</dbReference>
<feature type="region of interest" description="Disordered" evidence="5">
    <location>
        <begin position="1282"/>
        <end position="1383"/>
    </location>
</feature>
<keyword evidence="9" id="KW-1185">Reference proteome</keyword>
<feature type="region of interest" description="Disordered" evidence="5">
    <location>
        <begin position="1909"/>
        <end position="1975"/>
    </location>
</feature>
<dbReference type="InterPro" id="IPR001739">
    <property type="entry name" value="Methyl_CpG_DNA-bd"/>
</dbReference>
<dbReference type="InterPro" id="IPR013083">
    <property type="entry name" value="Znf_RING/FYVE/PHD"/>
</dbReference>
<dbReference type="SUPFAM" id="SSF48371">
    <property type="entry name" value="ARM repeat"/>
    <property type="match status" value="1"/>
</dbReference>
<feature type="region of interest" description="Disordered" evidence="5">
    <location>
        <begin position="1402"/>
        <end position="1438"/>
    </location>
</feature>
<dbReference type="InterPro" id="IPR018501">
    <property type="entry name" value="DDT_dom"/>
</dbReference>
<feature type="compositionally biased region" description="Basic and acidic residues" evidence="5">
    <location>
        <begin position="800"/>
        <end position="811"/>
    </location>
</feature>
<feature type="compositionally biased region" description="Basic and acidic residues" evidence="5">
    <location>
        <begin position="645"/>
        <end position="657"/>
    </location>
</feature>
<feature type="compositionally biased region" description="Polar residues" evidence="5">
    <location>
        <begin position="1410"/>
        <end position="1419"/>
    </location>
</feature>
<dbReference type="EMBL" id="JALLBG020000058">
    <property type="protein sequence ID" value="KAL3769083.1"/>
    <property type="molecule type" value="Genomic_DNA"/>
</dbReference>
<feature type="region of interest" description="Disordered" evidence="5">
    <location>
        <begin position="796"/>
        <end position="828"/>
    </location>
</feature>
<evidence type="ECO:0000256" key="3">
    <source>
        <dbReference type="ARBA" id="ARBA00023242"/>
    </source>
</evidence>
<organism evidence="8 9">
    <name type="scientific">Discostella pseudostelligera</name>
    <dbReference type="NCBI Taxonomy" id="259834"/>
    <lineage>
        <taxon>Eukaryota</taxon>
        <taxon>Sar</taxon>
        <taxon>Stramenopiles</taxon>
        <taxon>Ochrophyta</taxon>
        <taxon>Bacillariophyta</taxon>
        <taxon>Coscinodiscophyceae</taxon>
        <taxon>Thalassiosirophycidae</taxon>
        <taxon>Stephanodiscales</taxon>
        <taxon>Stephanodiscaceae</taxon>
        <taxon>Discostella</taxon>
    </lineage>
</organism>
<feature type="compositionally biased region" description="Acidic residues" evidence="5">
    <location>
        <begin position="1911"/>
        <end position="1920"/>
    </location>
</feature>
<protein>
    <recommendedName>
        <fullName evidence="10">MBD domain-containing protein</fullName>
    </recommendedName>
</protein>
<proteinExistence type="predicted"/>
<dbReference type="Pfam" id="PF22732">
    <property type="entry name" value="MSL3_chromo-like"/>
    <property type="match status" value="1"/>
</dbReference>
<evidence type="ECO:0000313" key="9">
    <source>
        <dbReference type="Proteomes" id="UP001530293"/>
    </source>
</evidence>
<dbReference type="InterPro" id="IPR016024">
    <property type="entry name" value="ARM-type_fold"/>
</dbReference>
<evidence type="ECO:0000256" key="1">
    <source>
        <dbReference type="ARBA" id="ARBA00004123"/>
    </source>
</evidence>
<dbReference type="CDD" id="cd04369">
    <property type="entry name" value="Bromodomain"/>
    <property type="match status" value="1"/>
</dbReference>
<dbReference type="SUPFAM" id="SSF54160">
    <property type="entry name" value="Chromo domain-like"/>
    <property type="match status" value="1"/>
</dbReference>
<feature type="compositionally biased region" description="Basic and acidic residues" evidence="5">
    <location>
        <begin position="1921"/>
        <end position="1930"/>
    </location>
</feature>
<gene>
    <name evidence="8" type="ORF">ACHAWU_008775</name>
</gene>
<feature type="compositionally biased region" description="Polar residues" evidence="5">
    <location>
        <begin position="1232"/>
        <end position="1241"/>
    </location>
</feature>
<evidence type="ECO:0000313" key="8">
    <source>
        <dbReference type="EMBL" id="KAL3769083.1"/>
    </source>
</evidence>
<dbReference type="Gene3D" id="1.20.920.10">
    <property type="entry name" value="Bromodomain-like"/>
    <property type="match status" value="1"/>
</dbReference>
<feature type="compositionally biased region" description="Basic and acidic residues" evidence="5">
    <location>
        <begin position="397"/>
        <end position="413"/>
    </location>
</feature>
<feature type="region of interest" description="Disordered" evidence="5">
    <location>
        <begin position="1220"/>
        <end position="1244"/>
    </location>
</feature>
<feature type="domain" description="Bromo" evidence="6">
    <location>
        <begin position="1555"/>
        <end position="1637"/>
    </location>
</feature>
<feature type="region of interest" description="Disordered" evidence="5">
    <location>
        <begin position="1501"/>
        <end position="1522"/>
    </location>
</feature>
<dbReference type="Pfam" id="PF02791">
    <property type="entry name" value="DDT"/>
    <property type="match status" value="1"/>
</dbReference>
<dbReference type="InterPro" id="IPR016197">
    <property type="entry name" value="Chromo-like_dom_sf"/>
</dbReference>
<dbReference type="PROSITE" id="PS51542">
    <property type="entry name" value="FYRN"/>
    <property type="match status" value="1"/>
</dbReference>
<feature type="compositionally biased region" description="Acidic residues" evidence="5">
    <location>
        <begin position="46"/>
        <end position="55"/>
    </location>
</feature>
<dbReference type="InterPro" id="IPR003888">
    <property type="entry name" value="FYrich_N"/>
</dbReference>
<dbReference type="InterPro" id="IPR016177">
    <property type="entry name" value="DNA-bd_dom_sf"/>
</dbReference>
<dbReference type="Gene3D" id="3.30.40.10">
    <property type="entry name" value="Zinc/RING finger domain, C3HC4 (zinc finger)"/>
    <property type="match status" value="1"/>
</dbReference>
<dbReference type="InterPro" id="IPR001487">
    <property type="entry name" value="Bromodomain"/>
</dbReference>
<feature type="region of interest" description="Disordered" evidence="5">
    <location>
        <begin position="634"/>
        <end position="657"/>
    </location>
</feature>
<feature type="compositionally biased region" description="Acidic residues" evidence="5">
    <location>
        <begin position="1287"/>
        <end position="1311"/>
    </location>
</feature>
<dbReference type="PROSITE" id="PS50014">
    <property type="entry name" value="BROMODOMAIN_2"/>
    <property type="match status" value="1"/>
</dbReference>
<dbReference type="SUPFAM" id="SSF54171">
    <property type="entry name" value="DNA-binding domain"/>
    <property type="match status" value="1"/>
</dbReference>
<name>A0ABD3MYT9_9STRA</name>
<dbReference type="Gene3D" id="2.30.30.140">
    <property type="match status" value="1"/>
</dbReference>
<reference evidence="8 9" key="1">
    <citation type="submission" date="2024-10" db="EMBL/GenBank/DDBJ databases">
        <title>Updated reference genomes for cyclostephanoid diatoms.</title>
        <authorList>
            <person name="Roberts W.R."/>
            <person name="Alverson A.J."/>
        </authorList>
    </citation>
    <scope>NUCLEOTIDE SEQUENCE [LARGE SCALE GENOMIC DNA]</scope>
    <source>
        <strain evidence="8 9">AJA232-27</strain>
    </source>
</reference>
<feature type="compositionally biased region" description="Polar residues" evidence="5">
    <location>
        <begin position="24"/>
        <end position="35"/>
    </location>
</feature>
<accession>A0ABD3MYT9</accession>
<keyword evidence="2 4" id="KW-0103">Bromodomain</keyword>
<dbReference type="InterPro" id="IPR011011">
    <property type="entry name" value="Znf_FYVE_PHD"/>
</dbReference>
<dbReference type="SUPFAM" id="SSF47370">
    <property type="entry name" value="Bromodomain"/>
    <property type="match status" value="1"/>
</dbReference>